<name>H0I2R0_9HYPH</name>
<dbReference type="RefSeq" id="WP_008840317.1">
    <property type="nucleotide sequence ID" value="NZ_AHAM01000303.1"/>
</dbReference>
<organism evidence="5 6">
    <name type="scientific">Mesorhizobium alhagi CCNWXJ12-2</name>
    <dbReference type="NCBI Taxonomy" id="1107882"/>
    <lineage>
        <taxon>Bacteria</taxon>
        <taxon>Pseudomonadati</taxon>
        <taxon>Pseudomonadota</taxon>
        <taxon>Alphaproteobacteria</taxon>
        <taxon>Hyphomicrobiales</taxon>
        <taxon>Phyllobacteriaceae</taxon>
        <taxon>Allomesorhizobium</taxon>
    </lineage>
</organism>
<dbReference type="SMART" id="SM00448">
    <property type="entry name" value="REC"/>
    <property type="match status" value="1"/>
</dbReference>
<dbReference type="InterPro" id="IPR050595">
    <property type="entry name" value="Bact_response_regulator"/>
</dbReference>
<sequence length="133" mass="14598">MSDEHDHSSETILVVDGDVIARTVISDYLRHCGYRVIEANSGEEALQALQHEKFNVNAVLSDVELPGELSGFDLAQWMRQNRPGIPIVLSSAVERAAQLAGDLCEQGPALAKPYEPKAVIDHIKRLKGKQVPD</sequence>
<dbReference type="PATRIC" id="fig|1107882.3.peg.6535"/>
<dbReference type="InterPro" id="IPR011006">
    <property type="entry name" value="CheY-like_superfamily"/>
</dbReference>
<evidence type="ECO:0000256" key="1">
    <source>
        <dbReference type="ARBA" id="ARBA00022553"/>
    </source>
</evidence>
<dbReference type="SUPFAM" id="SSF52172">
    <property type="entry name" value="CheY-like"/>
    <property type="match status" value="1"/>
</dbReference>
<feature type="modified residue" description="4-aspartylphosphate" evidence="3">
    <location>
        <position position="62"/>
    </location>
</feature>
<dbReference type="Gene3D" id="3.40.50.2300">
    <property type="match status" value="1"/>
</dbReference>
<dbReference type="Proteomes" id="UP000003250">
    <property type="component" value="Unassembled WGS sequence"/>
</dbReference>
<feature type="domain" description="Response regulatory" evidence="4">
    <location>
        <begin position="11"/>
        <end position="127"/>
    </location>
</feature>
<dbReference type="OrthoDB" id="7210814at2"/>
<evidence type="ECO:0000259" key="4">
    <source>
        <dbReference type="PROSITE" id="PS50110"/>
    </source>
</evidence>
<dbReference type="PANTHER" id="PTHR44591">
    <property type="entry name" value="STRESS RESPONSE REGULATOR PROTEIN 1"/>
    <property type="match status" value="1"/>
</dbReference>
<evidence type="ECO:0000256" key="2">
    <source>
        <dbReference type="ARBA" id="ARBA00023012"/>
    </source>
</evidence>
<keyword evidence="2" id="KW-0902">Two-component regulatory system</keyword>
<dbReference type="CDD" id="cd00156">
    <property type="entry name" value="REC"/>
    <property type="match status" value="1"/>
</dbReference>
<evidence type="ECO:0000256" key="3">
    <source>
        <dbReference type="PROSITE-ProRule" id="PRU00169"/>
    </source>
</evidence>
<evidence type="ECO:0000313" key="6">
    <source>
        <dbReference type="Proteomes" id="UP000003250"/>
    </source>
</evidence>
<protein>
    <submittedName>
        <fullName evidence="5">Response regulator receiver</fullName>
    </submittedName>
</protein>
<dbReference type="InterPro" id="IPR001789">
    <property type="entry name" value="Sig_transdc_resp-reg_receiver"/>
</dbReference>
<proteinExistence type="predicted"/>
<dbReference type="AlphaFoldDB" id="H0I2R0"/>
<dbReference type="PROSITE" id="PS50110">
    <property type="entry name" value="RESPONSE_REGULATORY"/>
    <property type="match status" value="1"/>
</dbReference>
<keyword evidence="1 3" id="KW-0597">Phosphoprotein</keyword>
<gene>
    <name evidence="5" type="ORF">MAXJ12_33829</name>
</gene>
<dbReference type="Pfam" id="PF00072">
    <property type="entry name" value="Response_reg"/>
    <property type="match status" value="1"/>
</dbReference>
<dbReference type="EMBL" id="AHAM01000303">
    <property type="protein sequence ID" value="EHK52759.1"/>
    <property type="molecule type" value="Genomic_DNA"/>
</dbReference>
<dbReference type="GO" id="GO:0000160">
    <property type="term" value="P:phosphorelay signal transduction system"/>
    <property type="evidence" value="ECO:0007669"/>
    <property type="project" value="UniProtKB-KW"/>
</dbReference>
<dbReference type="PANTHER" id="PTHR44591:SF14">
    <property type="entry name" value="PROTEIN PILG"/>
    <property type="match status" value="1"/>
</dbReference>
<reference evidence="5 6" key="1">
    <citation type="journal article" date="2012" name="J. Bacteriol.">
        <title>Draft Genome Sequence of Mesorhizobium alhagi CCNWXJ12-2T, a Novel Salt-Resistant Species Isolated from the Desert of Northwestern China.</title>
        <authorList>
            <person name="Zhou M."/>
            <person name="Chen W."/>
            <person name="Chen H."/>
            <person name="Wei G."/>
        </authorList>
    </citation>
    <scope>NUCLEOTIDE SEQUENCE [LARGE SCALE GENOMIC DNA]</scope>
    <source>
        <strain evidence="5 6">CCNWXJ12-2</strain>
    </source>
</reference>
<accession>H0I2R0</accession>
<evidence type="ECO:0000313" key="5">
    <source>
        <dbReference type="EMBL" id="EHK52759.1"/>
    </source>
</evidence>
<keyword evidence="6" id="KW-1185">Reference proteome</keyword>